<dbReference type="InParanoid" id="A0A2J6SGA6"/>
<dbReference type="OrthoDB" id="10042665at2759"/>
<protein>
    <submittedName>
        <fullName evidence="3">P-loop containing nucleoside triphosphate hydrolase protein</fullName>
    </submittedName>
</protein>
<evidence type="ECO:0000259" key="2">
    <source>
        <dbReference type="SMART" id="SM00382"/>
    </source>
</evidence>
<evidence type="ECO:0000256" key="1">
    <source>
        <dbReference type="SAM" id="MobiDB-lite"/>
    </source>
</evidence>
<keyword evidence="4" id="KW-1185">Reference proteome</keyword>
<dbReference type="PANTHER" id="PTHR46411">
    <property type="entry name" value="FAMILY ATPASE, PUTATIVE-RELATED"/>
    <property type="match status" value="1"/>
</dbReference>
<organism evidence="3 4">
    <name type="scientific">Hyaloscypha bicolor E</name>
    <dbReference type="NCBI Taxonomy" id="1095630"/>
    <lineage>
        <taxon>Eukaryota</taxon>
        <taxon>Fungi</taxon>
        <taxon>Dikarya</taxon>
        <taxon>Ascomycota</taxon>
        <taxon>Pezizomycotina</taxon>
        <taxon>Leotiomycetes</taxon>
        <taxon>Helotiales</taxon>
        <taxon>Hyaloscyphaceae</taxon>
        <taxon>Hyaloscypha</taxon>
        <taxon>Hyaloscypha bicolor</taxon>
    </lineage>
</organism>
<dbReference type="SUPFAM" id="SSF52540">
    <property type="entry name" value="P-loop containing nucleoside triphosphate hydrolases"/>
    <property type="match status" value="1"/>
</dbReference>
<dbReference type="EMBL" id="KZ613919">
    <property type="protein sequence ID" value="PMD49779.1"/>
    <property type="molecule type" value="Genomic_DNA"/>
</dbReference>
<evidence type="ECO:0000313" key="4">
    <source>
        <dbReference type="Proteomes" id="UP000235371"/>
    </source>
</evidence>
<dbReference type="STRING" id="1095630.A0A2J6SGA6"/>
<feature type="region of interest" description="Disordered" evidence="1">
    <location>
        <begin position="377"/>
        <end position="419"/>
    </location>
</feature>
<feature type="compositionally biased region" description="Pro residues" evidence="1">
    <location>
        <begin position="386"/>
        <end position="395"/>
    </location>
</feature>
<name>A0A2J6SGA6_9HELO</name>
<sequence>MKTPSPNDVNIPQVEATDGDVIMINPTDPSAQVEEKPEIEIGSICDVKDLYKGKENCLCCITWSAEPQKKLPEKSSDETGGYAILTRRTEGHGDFGRDQKLHSIVIQSPVIRDVLEPVLKEYPGITSELSSLTIEAPFACFYHRWAELKAAFKLCTGETAQHMGLLMTILTEEFDGTQKAMSDLLRNDVIEYKYLWALFNPGAVLITKMQGLEAAVILEDAVEYDEQNGDEGYALLCRHIDYNGGTTGFVSTKIKIPEFKGSKPLSSLPAVPLRTREDQQEVTEKLVRQGKRFAELRNASFLEYSGVAFLTNNRDRDIDDEEQRVQTQVNGRVMVDAYACFQFNRGERLYLRPLTVTDPINRVNHQSGHRNHRHIGAKHGPRAYHAPPPPPPPPSNWNRIDLWDPHTGHPVQESKGRPKEADQIKLTDEQLLICAPFVRGYSFKTKEWLLLNINELVPIKWTEDMFENLVLPMEEKQLLLALTRSHAKANLKFDDFVVGKGKGMIMMLDGAPGTGKTLTAEGVAEAMKAPLYTMSAGELGLETRVVEKKLSDILEMATMWNAILLIDEADIFMEQRGPHDLERNELVSIFLRHLEYFKGVMILTTNRVEMMDLAFDSRVDIRLHYPDLDSPARRKVWANFVDKLPGNSIFGAEELDRLAAVELNGRQIKSAMKTAYLLASGNDDDVRFEHIQSVLRITREMIL</sequence>
<dbReference type="PANTHER" id="PTHR46411:SF3">
    <property type="entry name" value="AAA+ ATPASE DOMAIN-CONTAINING PROTEIN"/>
    <property type="match status" value="1"/>
</dbReference>
<dbReference type="InterPro" id="IPR027417">
    <property type="entry name" value="P-loop_NTPase"/>
</dbReference>
<evidence type="ECO:0000313" key="3">
    <source>
        <dbReference type="EMBL" id="PMD49779.1"/>
    </source>
</evidence>
<dbReference type="GeneID" id="36590167"/>
<dbReference type="GO" id="GO:0016887">
    <property type="term" value="F:ATP hydrolysis activity"/>
    <property type="evidence" value="ECO:0007669"/>
    <property type="project" value="InterPro"/>
</dbReference>
<dbReference type="RefSeq" id="XP_024726683.1">
    <property type="nucleotide sequence ID" value="XM_024882090.1"/>
</dbReference>
<keyword evidence="3" id="KW-0378">Hydrolase</keyword>
<dbReference type="Gene3D" id="3.40.50.300">
    <property type="entry name" value="P-loop containing nucleotide triphosphate hydrolases"/>
    <property type="match status" value="1"/>
</dbReference>
<gene>
    <name evidence="3" type="ORF">K444DRAFT_622401</name>
</gene>
<feature type="compositionally biased region" description="Basic and acidic residues" evidence="1">
    <location>
        <begin position="401"/>
        <end position="419"/>
    </location>
</feature>
<dbReference type="SMART" id="SM00382">
    <property type="entry name" value="AAA"/>
    <property type="match status" value="1"/>
</dbReference>
<dbReference type="InterPro" id="IPR003959">
    <property type="entry name" value="ATPase_AAA_core"/>
</dbReference>
<feature type="domain" description="AAA+ ATPase" evidence="2">
    <location>
        <begin position="502"/>
        <end position="629"/>
    </location>
</feature>
<proteinExistence type="predicted"/>
<dbReference type="Pfam" id="PF00004">
    <property type="entry name" value="AAA"/>
    <property type="match status" value="1"/>
</dbReference>
<dbReference type="Proteomes" id="UP000235371">
    <property type="component" value="Unassembled WGS sequence"/>
</dbReference>
<dbReference type="Pfam" id="PF22942">
    <property type="entry name" value="DUF7025"/>
    <property type="match status" value="1"/>
</dbReference>
<dbReference type="GO" id="GO:0005524">
    <property type="term" value="F:ATP binding"/>
    <property type="evidence" value="ECO:0007669"/>
    <property type="project" value="InterPro"/>
</dbReference>
<dbReference type="AlphaFoldDB" id="A0A2J6SGA6"/>
<dbReference type="InterPro" id="IPR003593">
    <property type="entry name" value="AAA+_ATPase"/>
</dbReference>
<dbReference type="CDD" id="cd19481">
    <property type="entry name" value="RecA-like_protease"/>
    <property type="match status" value="1"/>
</dbReference>
<reference evidence="3 4" key="1">
    <citation type="submission" date="2016-04" db="EMBL/GenBank/DDBJ databases">
        <title>A degradative enzymes factory behind the ericoid mycorrhizal symbiosis.</title>
        <authorList>
            <consortium name="DOE Joint Genome Institute"/>
            <person name="Martino E."/>
            <person name="Morin E."/>
            <person name="Grelet G."/>
            <person name="Kuo A."/>
            <person name="Kohler A."/>
            <person name="Daghino S."/>
            <person name="Barry K."/>
            <person name="Choi C."/>
            <person name="Cichocki N."/>
            <person name="Clum A."/>
            <person name="Copeland A."/>
            <person name="Hainaut M."/>
            <person name="Haridas S."/>
            <person name="Labutti K."/>
            <person name="Lindquist E."/>
            <person name="Lipzen A."/>
            <person name="Khouja H.-R."/>
            <person name="Murat C."/>
            <person name="Ohm R."/>
            <person name="Olson A."/>
            <person name="Spatafora J."/>
            <person name="Veneault-Fourrey C."/>
            <person name="Henrissat B."/>
            <person name="Grigoriev I."/>
            <person name="Martin F."/>
            <person name="Perotto S."/>
        </authorList>
    </citation>
    <scope>NUCLEOTIDE SEQUENCE [LARGE SCALE GENOMIC DNA]</scope>
    <source>
        <strain evidence="3 4">E</strain>
    </source>
</reference>
<accession>A0A2J6SGA6</accession>
<dbReference type="InterPro" id="IPR054289">
    <property type="entry name" value="DUF7025"/>
</dbReference>